<keyword evidence="2 5" id="KW-0812">Transmembrane</keyword>
<dbReference type="Proteomes" id="UP000199220">
    <property type="component" value="Unassembled WGS sequence"/>
</dbReference>
<evidence type="ECO:0000256" key="3">
    <source>
        <dbReference type="ARBA" id="ARBA00022989"/>
    </source>
</evidence>
<feature type="transmembrane region" description="Helical" evidence="5">
    <location>
        <begin position="74"/>
        <end position="95"/>
    </location>
</feature>
<evidence type="ECO:0000313" key="7">
    <source>
        <dbReference type="Proteomes" id="UP000199220"/>
    </source>
</evidence>
<sequence>MDTALWIVAGVLALAYLLGGTSQLAMTKEKYRSFGRGNHWVDDFGTGHITAIGITKIVGAMGLVLPAAVDVAPVLVPIAATGLMLVMAGAATTRFRRSEWGFLAGDLVYLGLFAFVAWGRFVLVPFGS</sequence>
<proteinExistence type="predicted"/>
<reference evidence="7" key="1">
    <citation type="submission" date="2016-10" db="EMBL/GenBank/DDBJ databases">
        <authorList>
            <person name="Varghese N."/>
            <person name="Submissions S."/>
        </authorList>
    </citation>
    <scope>NUCLEOTIDE SEQUENCE [LARGE SCALE GENOMIC DNA]</scope>
    <source>
        <strain evidence="7">DSM 21368</strain>
    </source>
</reference>
<keyword evidence="3 5" id="KW-1133">Transmembrane helix</keyword>
<dbReference type="Pfam" id="PF13564">
    <property type="entry name" value="DoxX_2"/>
    <property type="match status" value="1"/>
</dbReference>
<evidence type="ECO:0000313" key="6">
    <source>
        <dbReference type="EMBL" id="SED72087.1"/>
    </source>
</evidence>
<feature type="transmembrane region" description="Helical" evidence="5">
    <location>
        <begin position="6"/>
        <end position="26"/>
    </location>
</feature>
<protein>
    <submittedName>
        <fullName evidence="6">DoxX-like family protein</fullName>
    </submittedName>
</protein>
<organism evidence="6 7">
    <name type="scientific">Ruania alba</name>
    <dbReference type="NCBI Taxonomy" id="648782"/>
    <lineage>
        <taxon>Bacteria</taxon>
        <taxon>Bacillati</taxon>
        <taxon>Actinomycetota</taxon>
        <taxon>Actinomycetes</taxon>
        <taxon>Micrococcales</taxon>
        <taxon>Ruaniaceae</taxon>
        <taxon>Ruania</taxon>
    </lineage>
</organism>
<dbReference type="InterPro" id="IPR032808">
    <property type="entry name" value="DoxX"/>
</dbReference>
<comment type="subcellular location">
    <subcellularLocation>
        <location evidence="1">Membrane</location>
        <topology evidence="1">Multi-pass membrane protein</topology>
    </subcellularLocation>
</comment>
<keyword evidence="4 5" id="KW-0472">Membrane</keyword>
<keyword evidence="7" id="KW-1185">Reference proteome</keyword>
<feature type="transmembrane region" description="Helical" evidence="5">
    <location>
        <begin position="47"/>
        <end position="68"/>
    </location>
</feature>
<feature type="transmembrane region" description="Helical" evidence="5">
    <location>
        <begin position="107"/>
        <end position="126"/>
    </location>
</feature>
<gene>
    <name evidence="6" type="ORF">SAMN04488554_0523</name>
</gene>
<dbReference type="OrthoDB" id="3482063at2"/>
<name>A0A1H5CZM3_9MICO</name>
<evidence type="ECO:0000256" key="2">
    <source>
        <dbReference type="ARBA" id="ARBA00022692"/>
    </source>
</evidence>
<evidence type="ECO:0000256" key="1">
    <source>
        <dbReference type="ARBA" id="ARBA00004141"/>
    </source>
</evidence>
<dbReference type="EMBL" id="FNTX01000001">
    <property type="protein sequence ID" value="SED72087.1"/>
    <property type="molecule type" value="Genomic_DNA"/>
</dbReference>
<evidence type="ECO:0000256" key="4">
    <source>
        <dbReference type="ARBA" id="ARBA00023136"/>
    </source>
</evidence>
<accession>A0A1H5CZM3</accession>
<evidence type="ECO:0000256" key="5">
    <source>
        <dbReference type="SAM" id="Phobius"/>
    </source>
</evidence>
<dbReference type="AlphaFoldDB" id="A0A1H5CZM3"/>
<dbReference type="GO" id="GO:0016020">
    <property type="term" value="C:membrane"/>
    <property type="evidence" value="ECO:0007669"/>
    <property type="project" value="UniProtKB-SubCell"/>
</dbReference>
<dbReference type="RefSeq" id="WP_089771558.1">
    <property type="nucleotide sequence ID" value="NZ_FNTX01000001.1"/>
</dbReference>